<organism evidence="8 9">
    <name type="scientific">Caerostris extrusa</name>
    <name type="common">Bark spider</name>
    <name type="synonym">Caerostris bankana</name>
    <dbReference type="NCBI Taxonomy" id="172846"/>
    <lineage>
        <taxon>Eukaryota</taxon>
        <taxon>Metazoa</taxon>
        <taxon>Ecdysozoa</taxon>
        <taxon>Arthropoda</taxon>
        <taxon>Chelicerata</taxon>
        <taxon>Arachnida</taxon>
        <taxon>Araneae</taxon>
        <taxon>Araneomorphae</taxon>
        <taxon>Entelegynae</taxon>
        <taxon>Araneoidea</taxon>
        <taxon>Araneidae</taxon>
        <taxon>Caerostris</taxon>
    </lineage>
</organism>
<evidence type="ECO:0000256" key="6">
    <source>
        <dbReference type="ARBA" id="ARBA00022918"/>
    </source>
</evidence>
<dbReference type="InterPro" id="IPR050951">
    <property type="entry name" value="Retrovirus_Pol_polyprotein"/>
</dbReference>
<dbReference type="GO" id="GO:0004519">
    <property type="term" value="F:endonuclease activity"/>
    <property type="evidence" value="ECO:0007669"/>
    <property type="project" value="UniProtKB-KW"/>
</dbReference>
<evidence type="ECO:0000259" key="7">
    <source>
        <dbReference type="Pfam" id="PF17917"/>
    </source>
</evidence>
<dbReference type="SUPFAM" id="SSF56672">
    <property type="entry name" value="DNA/RNA polymerases"/>
    <property type="match status" value="1"/>
</dbReference>
<name>A0AAV4R1S2_CAEEX</name>
<keyword evidence="6" id="KW-0695">RNA-directed DNA polymerase</keyword>
<sequence>MSSEPYRHCIQRPIKDAEKHAVAFEACATLIYHLNKTIKPDPSNLVPFVKTIQNIAASLQRTFEEAVKEFEISKSDIFKVSLSAIDDIMQFRVKTNTSKFAIAATLRQTDPPIAFFSKTTLNLTVEKKKHMLLCNRCVFGDIIFGEPFEVFTDKRSVSFMFDQHHARKIKNEKIMHWKQELACYKFNIIYRPGSKNATANAFSRINAAINPEVNLKQLHDVLCYSSVVRMYPNNTWTERKTFLFHWKILEDLNL</sequence>
<keyword evidence="2" id="KW-0548">Nucleotidyltransferase</keyword>
<evidence type="ECO:0000313" key="8">
    <source>
        <dbReference type="EMBL" id="GIY14261.1"/>
    </source>
</evidence>
<evidence type="ECO:0000256" key="2">
    <source>
        <dbReference type="ARBA" id="ARBA00022695"/>
    </source>
</evidence>
<evidence type="ECO:0000256" key="1">
    <source>
        <dbReference type="ARBA" id="ARBA00022679"/>
    </source>
</evidence>
<evidence type="ECO:0000256" key="5">
    <source>
        <dbReference type="ARBA" id="ARBA00022801"/>
    </source>
</evidence>
<protein>
    <submittedName>
        <fullName evidence="8">Endonuclease</fullName>
    </submittedName>
</protein>
<evidence type="ECO:0000256" key="3">
    <source>
        <dbReference type="ARBA" id="ARBA00022722"/>
    </source>
</evidence>
<dbReference type="Proteomes" id="UP001054945">
    <property type="component" value="Unassembled WGS sequence"/>
</dbReference>
<keyword evidence="5" id="KW-0378">Hydrolase</keyword>
<dbReference type="PANTHER" id="PTHR37984:SF5">
    <property type="entry name" value="PROTEIN NYNRIN-LIKE"/>
    <property type="match status" value="1"/>
</dbReference>
<evidence type="ECO:0000313" key="9">
    <source>
        <dbReference type="Proteomes" id="UP001054945"/>
    </source>
</evidence>
<keyword evidence="4 8" id="KW-0255">Endonuclease</keyword>
<feature type="domain" description="Reverse transcriptase RNase H-like" evidence="7">
    <location>
        <begin position="90"/>
        <end position="184"/>
    </location>
</feature>
<dbReference type="GO" id="GO:0016787">
    <property type="term" value="F:hydrolase activity"/>
    <property type="evidence" value="ECO:0007669"/>
    <property type="project" value="UniProtKB-KW"/>
</dbReference>
<dbReference type="PANTHER" id="PTHR37984">
    <property type="entry name" value="PROTEIN CBG26694"/>
    <property type="match status" value="1"/>
</dbReference>
<comment type="caution">
    <text evidence="8">The sequence shown here is derived from an EMBL/GenBank/DDBJ whole genome shotgun (WGS) entry which is preliminary data.</text>
</comment>
<accession>A0AAV4R1S2</accession>
<proteinExistence type="predicted"/>
<dbReference type="InterPro" id="IPR041373">
    <property type="entry name" value="RT_RNaseH"/>
</dbReference>
<evidence type="ECO:0000256" key="4">
    <source>
        <dbReference type="ARBA" id="ARBA00022759"/>
    </source>
</evidence>
<keyword evidence="1" id="KW-0808">Transferase</keyword>
<dbReference type="EMBL" id="BPLR01007053">
    <property type="protein sequence ID" value="GIY14261.1"/>
    <property type="molecule type" value="Genomic_DNA"/>
</dbReference>
<keyword evidence="9" id="KW-1185">Reference proteome</keyword>
<dbReference type="GO" id="GO:0003964">
    <property type="term" value="F:RNA-directed DNA polymerase activity"/>
    <property type="evidence" value="ECO:0007669"/>
    <property type="project" value="UniProtKB-KW"/>
</dbReference>
<keyword evidence="3" id="KW-0540">Nuclease</keyword>
<dbReference type="Pfam" id="PF17917">
    <property type="entry name" value="RT_RNaseH"/>
    <property type="match status" value="1"/>
</dbReference>
<dbReference type="InterPro" id="IPR043502">
    <property type="entry name" value="DNA/RNA_pol_sf"/>
</dbReference>
<gene>
    <name evidence="8" type="ORF">CEXT_355921</name>
</gene>
<dbReference type="AlphaFoldDB" id="A0AAV4R1S2"/>
<reference evidence="8 9" key="1">
    <citation type="submission" date="2021-06" db="EMBL/GenBank/DDBJ databases">
        <title>Caerostris extrusa draft genome.</title>
        <authorList>
            <person name="Kono N."/>
            <person name="Arakawa K."/>
        </authorList>
    </citation>
    <scope>NUCLEOTIDE SEQUENCE [LARGE SCALE GENOMIC DNA]</scope>
</reference>